<dbReference type="Proteomes" id="UP000799764">
    <property type="component" value="Unassembled WGS sequence"/>
</dbReference>
<dbReference type="InterPro" id="IPR056884">
    <property type="entry name" value="NPHP3-like_N"/>
</dbReference>
<dbReference type="Gene3D" id="3.40.50.300">
    <property type="entry name" value="P-loop containing nucleotide triphosphate hydrolases"/>
    <property type="match status" value="1"/>
</dbReference>
<dbReference type="AlphaFoldDB" id="A0A9P4PGA4"/>
<dbReference type="PROSITE" id="PS50837">
    <property type="entry name" value="NACHT"/>
    <property type="match status" value="1"/>
</dbReference>
<reference evidence="3" key="1">
    <citation type="journal article" date="2020" name="Stud. Mycol.">
        <title>101 Dothideomycetes genomes: a test case for predicting lifestyles and emergence of pathogens.</title>
        <authorList>
            <person name="Haridas S."/>
            <person name="Albert R."/>
            <person name="Binder M."/>
            <person name="Bloem J."/>
            <person name="Labutti K."/>
            <person name="Salamov A."/>
            <person name="Andreopoulos B."/>
            <person name="Baker S."/>
            <person name="Barry K."/>
            <person name="Bills G."/>
            <person name="Bluhm B."/>
            <person name="Cannon C."/>
            <person name="Castanera R."/>
            <person name="Culley D."/>
            <person name="Daum C."/>
            <person name="Ezra D."/>
            <person name="Gonzalez J."/>
            <person name="Henrissat B."/>
            <person name="Kuo A."/>
            <person name="Liang C."/>
            <person name="Lipzen A."/>
            <person name="Lutzoni F."/>
            <person name="Magnuson J."/>
            <person name="Mondo S."/>
            <person name="Nolan M."/>
            <person name="Ohm R."/>
            <person name="Pangilinan J."/>
            <person name="Park H.-J."/>
            <person name="Ramirez L."/>
            <person name="Alfaro M."/>
            <person name="Sun H."/>
            <person name="Tritt A."/>
            <person name="Yoshinaga Y."/>
            <person name="Zwiers L.-H."/>
            <person name="Turgeon B."/>
            <person name="Goodwin S."/>
            <person name="Spatafora J."/>
            <person name="Crous P."/>
            <person name="Grigoriev I."/>
        </authorList>
    </citation>
    <scope>NUCLEOTIDE SEQUENCE</scope>
    <source>
        <strain evidence="3">CBS 690.94</strain>
    </source>
</reference>
<dbReference type="InterPro" id="IPR007111">
    <property type="entry name" value="NACHT_NTPase"/>
</dbReference>
<evidence type="ECO:0000256" key="1">
    <source>
        <dbReference type="ARBA" id="ARBA00022737"/>
    </source>
</evidence>
<organism evidence="3 4">
    <name type="scientific">Karstenula rhodostoma CBS 690.94</name>
    <dbReference type="NCBI Taxonomy" id="1392251"/>
    <lineage>
        <taxon>Eukaryota</taxon>
        <taxon>Fungi</taxon>
        <taxon>Dikarya</taxon>
        <taxon>Ascomycota</taxon>
        <taxon>Pezizomycotina</taxon>
        <taxon>Dothideomycetes</taxon>
        <taxon>Pleosporomycetidae</taxon>
        <taxon>Pleosporales</taxon>
        <taxon>Massarineae</taxon>
        <taxon>Didymosphaeriaceae</taxon>
        <taxon>Karstenula</taxon>
    </lineage>
</organism>
<accession>A0A9P4PGA4</accession>
<dbReference type="PANTHER" id="PTHR10039">
    <property type="entry name" value="AMELOGENIN"/>
    <property type="match status" value="1"/>
</dbReference>
<evidence type="ECO:0000313" key="3">
    <source>
        <dbReference type="EMBL" id="KAF2443596.1"/>
    </source>
</evidence>
<dbReference type="OrthoDB" id="3787020at2759"/>
<dbReference type="EMBL" id="MU001502">
    <property type="protein sequence ID" value="KAF2443596.1"/>
    <property type="molecule type" value="Genomic_DNA"/>
</dbReference>
<protein>
    <recommendedName>
        <fullName evidence="2">NACHT domain-containing protein</fullName>
    </recommendedName>
</protein>
<feature type="domain" description="NACHT" evidence="2">
    <location>
        <begin position="147"/>
        <end position="289"/>
    </location>
</feature>
<dbReference type="InterPro" id="IPR027417">
    <property type="entry name" value="P-loop_NTPase"/>
</dbReference>
<evidence type="ECO:0000259" key="2">
    <source>
        <dbReference type="PROSITE" id="PS50837"/>
    </source>
</evidence>
<comment type="caution">
    <text evidence="3">The sequence shown here is derived from an EMBL/GenBank/DDBJ whole genome shotgun (WGS) entry which is preliminary data.</text>
</comment>
<name>A0A9P4PGA4_9PLEO</name>
<proteinExistence type="predicted"/>
<dbReference type="SUPFAM" id="SSF52540">
    <property type="entry name" value="P-loop containing nucleoside triphosphate hydrolases"/>
    <property type="match status" value="1"/>
</dbReference>
<sequence>MVIAAPREASLARNESGWPGGHLSLGDIDNTGDTVASPNYGSRVDGHVLNLGDGGINIVTSNNYSLEAGAILNIHQEPNDERIKVFEYEYHLNGLLAKCSAVSWLNGLAPLDFAPAYREGLAQRCDRVGTWVLEDERFREWSDGNCRTLWIHGILGCGKTTLASNIIEHLETRKDGFACLFIFFDYLQQNLQTPYNVAINILMQVVKQQTNISEPVRKIYTELKHLITPPSMPELLNVINKENNRFARVRLIIDGLDECPAHASENARAEFLRIIRGLTPKTKLLLTARASYSKKHGLGVVVELEYLPTKEDFRCYLQA</sequence>
<keyword evidence="1" id="KW-0677">Repeat</keyword>
<evidence type="ECO:0000313" key="4">
    <source>
        <dbReference type="Proteomes" id="UP000799764"/>
    </source>
</evidence>
<dbReference type="PANTHER" id="PTHR10039:SF15">
    <property type="entry name" value="NACHT DOMAIN-CONTAINING PROTEIN"/>
    <property type="match status" value="1"/>
</dbReference>
<keyword evidence="4" id="KW-1185">Reference proteome</keyword>
<dbReference type="Pfam" id="PF24883">
    <property type="entry name" value="NPHP3_N"/>
    <property type="match status" value="1"/>
</dbReference>
<gene>
    <name evidence="3" type="ORF">P171DRAFT_522124</name>
</gene>